<gene>
    <name evidence="4" type="ORF">HUJ06_002649</name>
</gene>
<feature type="domain" description="LOB" evidence="3">
    <location>
        <begin position="14"/>
        <end position="115"/>
    </location>
</feature>
<evidence type="ECO:0000256" key="1">
    <source>
        <dbReference type="ARBA" id="ARBA00005474"/>
    </source>
</evidence>
<dbReference type="InterPro" id="IPR004883">
    <property type="entry name" value="LOB"/>
</dbReference>
<keyword evidence="2" id="KW-0175">Coiled coil</keyword>
<evidence type="ECO:0000313" key="4">
    <source>
        <dbReference type="EMBL" id="DAD44419.1"/>
    </source>
</evidence>
<keyword evidence="5" id="KW-1185">Reference proteome</keyword>
<protein>
    <recommendedName>
        <fullName evidence="3">LOB domain-containing protein</fullName>
    </recommendedName>
</protein>
<dbReference type="Pfam" id="PF03195">
    <property type="entry name" value="LOB"/>
    <property type="match status" value="1"/>
</dbReference>
<comment type="similarity">
    <text evidence="1">Belongs to the LOB domain-containing protein family.</text>
</comment>
<dbReference type="AlphaFoldDB" id="A0A822ZM04"/>
<name>A0A822ZM04_NELNU</name>
<dbReference type="PANTHER" id="PTHR31301">
    <property type="entry name" value="LOB DOMAIN-CONTAINING PROTEIN 4-RELATED"/>
    <property type="match status" value="1"/>
</dbReference>
<accession>A0A822ZM04</accession>
<dbReference type="PANTHER" id="PTHR31301:SF103">
    <property type="entry name" value="LOB DOMAIN-CONTAINING PROTEIN 5-RELATED"/>
    <property type="match status" value="1"/>
</dbReference>
<comment type="caution">
    <text evidence="4">The sequence shown here is derived from an EMBL/GenBank/DDBJ whole genome shotgun (WGS) entry which is preliminary data.</text>
</comment>
<dbReference type="Proteomes" id="UP000607653">
    <property type="component" value="Unassembled WGS sequence"/>
</dbReference>
<evidence type="ECO:0000259" key="3">
    <source>
        <dbReference type="PROSITE" id="PS50891"/>
    </source>
</evidence>
<evidence type="ECO:0000256" key="2">
    <source>
        <dbReference type="SAM" id="Coils"/>
    </source>
</evidence>
<dbReference type="EMBL" id="DUZY01000007">
    <property type="protein sequence ID" value="DAD44419.1"/>
    <property type="molecule type" value="Genomic_DNA"/>
</dbReference>
<sequence>MMSTSGRNASQSHSACAVCKHQRKKCEKDCPLAPYFPANRYQDFLNVHKLFGVGNIIKLLKDIEPHQRKAAVESILFEAKARKNDPVLGCSGIATRLMSQLDSYKRELQMVNQQLAYYRQREALQKQQQLQWLLASSLSQKIASSSSSSSQLFGSHYPTLFDLPIDTYLGGLRNLDQLAASCSTIDHQDIKPFDFKSFDQEIDAYFNKKLLTNNLEGFSTDSRLDDKHPVNNVPDEKPIVGAPPPTNVICKRQNQRLEN</sequence>
<dbReference type="PROSITE" id="PS50891">
    <property type="entry name" value="LOB"/>
    <property type="match status" value="1"/>
</dbReference>
<organism evidence="4 5">
    <name type="scientific">Nelumbo nucifera</name>
    <name type="common">Sacred lotus</name>
    <dbReference type="NCBI Taxonomy" id="4432"/>
    <lineage>
        <taxon>Eukaryota</taxon>
        <taxon>Viridiplantae</taxon>
        <taxon>Streptophyta</taxon>
        <taxon>Embryophyta</taxon>
        <taxon>Tracheophyta</taxon>
        <taxon>Spermatophyta</taxon>
        <taxon>Magnoliopsida</taxon>
        <taxon>Proteales</taxon>
        <taxon>Nelumbonaceae</taxon>
        <taxon>Nelumbo</taxon>
    </lineage>
</organism>
<proteinExistence type="inferred from homology"/>
<evidence type="ECO:0000313" key="5">
    <source>
        <dbReference type="Proteomes" id="UP000607653"/>
    </source>
</evidence>
<reference evidence="4 5" key="1">
    <citation type="journal article" date="2020" name="Mol. Biol. Evol.">
        <title>Distinct Expression and Methylation Patterns for Genes with Different Fates following a Single Whole-Genome Duplication in Flowering Plants.</title>
        <authorList>
            <person name="Shi T."/>
            <person name="Rahmani R.S."/>
            <person name="Gugger P.F."/>
            <person name="Wang M."/>
            <person name="Li H."/>
            <person name="Zhang Y."/>
            <person name="Li Z."/>
            <person name="Wang Q."/>
            <person name="Van de Peer Y."/>
            <person name="Marchal K."/>
            <person name="Chen J."/>
        </authorList>
    </citation>
    <scope>NUCLEOTIDE SEQUENCE [LARGE SCALE GENOMIC DNA]</scope>
    <source>
        <tissue evidence="4">Leaf</tissue>
    </source>
</reference>
<feature type="coiled-coil region" evidence="2">
    <location>
        <begin position="94"/>
        <end position="121"/>
    </location>
</feature>